<dbReference type="Pfam" id="PF00441">
    <property type="entry name" value="Acyl-CoA_dh_1"/>
    <property type="match status" value="1"/>
</dbReference>
<dbReference type="InterPro" id="IPR009100">
    <property type="entry name" value="AcylCoA_DH/oxidase_NM_dom_sf"/>
</dbReference>
<evidence type="ECO:0000313" key="10">
    <source>
        <dbReference type="EMBL" id="GAA2663414.1"/>
    </source>
</evidence>
<name>A0ABN3RYK8_9ACTN</name>
<dbReference type="Gene3D" id="2.40.110.10">
    <property type="entry name" value="Butyryl-CoA Dehydrogenase, subunit A, domain 2"/>
    <property type="match status" value="1"/>
</dbReference>
<dbReference type="Proteomes" id="UP001500994">
    <property type="component" value="Unassembled WGS sequence"/>
</dbReference>
<evidence type="ECO:0000256" key="5">
    <source>
        <dbReference type="ARBA" id="ARBA00023002"/>
    </source>
</evidence>
<dbReference type="InterPro" id="IPR052161">
    <property type="entry name" value="Mycobact_Acyl-CoA_DH"/>
</dbReference>
<evidence type="ECO:0000256" key="2">
    <source>
        <dbReference type="ARBA" id="ARBA00009347"/>
    </source>
</evidence>
<dbReference type="InterPro" id="IPR046373">
    <property type="entry name" value="Acyl-CoA_Oxase/DH_mid-dom_sf"/>
</dbReference>
<evidence type="ECO:0000259" key="9">
    <source>
        <dbReference type="Pfam" id="PF02771"/>
    </source>
</evidence>
<keyword evidence="11" id="KW-1185">Reference proteome</keyword>
<dbReference type="Gene3D" id="1.20.140.10">
    <property type="entry name" value="Butyryl-CoA Dehydrogenase, subunit A, domain 3"/>
    <property type="match status" value="1"/>
</dbReference>
<gene>
    <name evidence="10" type="ORF">GCM10009864_34430</name>
</gene>
<feature type="domain" description="Acyl-CoA oxidase/dehydrogenase middle" evidence="8">
    <location>
        <begin position="140"/>
        <end position="234"/>
    </location>
</feature>
<evidence type="ECO:0000313" key="11">
    <source>
        <dbReference type="Proteomes" id="UP001500994"/>
    </source>
</evidence>
<dbReference type="Pfam" id="PF02771">
    <property type="entry name" value="Acyl-CoA_dh_N"/>
    <property type="match status" value="1"/>
</dbReference>
<evidence type="ECO:0000256" key="6">
    <source>
        <dbReference type="RuleBase" id="RU362125"/>
    </source>
</evidence>
<comment type="caution">
    <text evidence="10">The sequence shown here is derived from an EMBL/GenBank/DDBJ whole genome shotgun (WGS) entry which is preliminary data.</text>
</comment>
<evidence type="ECO:0000259" key="8">
    <source>
        <dbReference type="Pfam" id="PF02770"/>
    </source>
</evidence>
<dbReference type="PANTHER" id="PTHR43292">
    <property type="entry name" value="ACYL-COA DEHYDROGENASE"/>
    <property type="match status" value="1"/>
</dbReference>
<dbReference type="InterPro" id="IPR036250">
    <property type="entry name" value="AcylCo_DH-like_C"/>
</dbReference>
<accession>A0ABN3RYK8</accession>
<dbReference type="PANTHER" id="PTHR43292:SF3">
    <property type="entry name" value="ACYL-COA DEHYDROGENASE FADE29"/>
    <property type="match status" value="1"/>
</dbReference>
<feature type="domain" description="Acyl-CoA dehydrogenase/oxidase C-terminal" evidence="7">
    <location>
        <begin position="246"/>
        <end position="386"/>
    </location>
</feature>
<organism evidence="10 11">
    <name type="scientific">Streptomyces lunalinharesii</name>
    <dbReference type="NCBI Taxonomy" id="333384"/>
    <lineage>
        <taxon>Bacteria</taxon>
        <taxon>Bacillati</taxon>
        <taxon>Actinomycetota</taxon>
        <taxon>Actinomycetes</taxon>
        <taxon>Kitasatosporales</taxon>
        <taxon>Streptomycetaceae</taxon>
        <taxon>Streptomyces</taxon>
    </lineage>
</organism>
<dbReference type="InterPro" id="IPR037069">
    <property type="entry name" value="AcylCoA_DH/ox_N_sf"/>
</dbReference>
<evidence type="ECO:0000256" key="3">
    <source>
        <dbReference type="ARBA" id="ARBA00022630"/>
    </source>
</evidence>
<comment type="cofactor">
    <cofactor evidence="1 6">
        <name>FAD</name>
        <dbReference type="ChEBI" id="CHEBI:57692"/>
    </cofactor>
</comment>
<dbReference type="EMBL" id="BAAARK010000009">
    <property type="protein sequence ID" value="GAA2663414.1"/>
    <property type="molecule type" value="Genomic_DNA"/>
</dbReference>
<evidence type="ECO:0000256" key="1">
    <source>
        <dbReference type="ARBA" id="ARBA00001974"/>
    </source>
</evidence>
<protein>
    <submittedName>
        <fullName evidence="10">Acyl-CoA dehydrogenase family protein</fullName>
    </submittedName>
</protein>
<keyword evidence="3 6" id="KW-0285">Flavoprotein</keyword>
<dbReference type="Pfam" id="PF02770">
    <property type="entry name" value="Acyl-CoA_dh_M"/>
    <property type="match status" value="1"/>
</dbReference>
<keyword evidence="4 6" id="KW-0274">FAD</keyword>
<comment type="similarity">
    <text evidence="2 6">Belongs to the acyl-CoA dehydrogenase family.</text>
</comment>
<keyword evidence="5 6" id="KW-0560">Oxidoreductase</keyword>
<dbReference type="SUPFAM" id="SSF47203">
    <property type="entry name" value="Acyl-CoA dehydrogenase C-terminal domain-like"/>
    <property type="match status" value="1"/>
</dbReference>
<dbReference type="Gene3D" id="1.10.540.10">
    <property type="entry name" value="Acyl-CoA dehydrogenase/oxidase, N-terminal domain"/>
    <property type="match status" value="1"/>
</dbReference>
<feature type="domain" description="Acyl-CoA dehydrogenase/oxidase N-terminal" evidence="9">
    <location>
        <begin position="20"/>
        <end position="136"/>
    </location>
</feature>
<evidence type="ECO:0000256" key="4">
    <source>
        <dbReference type="ARBA" id="ARBA00022827"/>
    </source>
</evidence>
<dbReference type="InterPro" id="IPR006091">
    <property type="entry name" value="Acyl-CoA_Oxase/DH_mid-dom"/>
</dbReference>
<proteinExistence type="inferred from homology"/>
<dbReference type="InterPro" id="IPR009075">
    <property type="entry name" value="AcylCo_DH/oxidase_C"/>
</dbReference>
<dbReference type="InterPro" id="IPR013786">
    <property type="entry name" value="AcylCoA_DH/ox_N"/>
</dbReference>
<sequence length="393" mass="43335">MAREAHDPHGEGLMEFALSEADAAFRSDLVGFLDRELAEGWSRSEHGLGSAVYTDFSRDFVRTLAAKGWLTPHWPREYGGGGQGAWQHFVLGEEMWKRGEPRGPQYMNVNWVGPALIKYGTEEQKRELLPPIARGDVFWCQGFSEPEAGTDLAALRTRAVREGEDYVLNGQKIWTSYANEADYCFLLARTGSVADGRNGISVFLLPLRTPGVDVRRIEGFVGEHSFNELFLTDVRVPGSCLLGEENKGWDIVRRTLAYERVGAPRYARAALVLDGLADWCRAAGLLTDPGVQEQFGQARALCEAARVLVYRVIDERAKAKEPSPMAYQARAAMVQAERAVGDLALDVMGSEALVEQSPGDAQFRNSLGAGIAAGSYEVQLNLISRLILKLPKE</sequence>
<dbReference type="SUPFAM" id="SSF56645">
    <property type="entry name" value="Acyl-CoA dehydrogenase NM domain-like"/>
    <property type="match status" value="1"/>
</dbReference>
<reference evidence="10 11" key="1">
    <citation type="journal article" date="2019" name="Int. J. Syst. Evol. Microbiol.">
        <title>The Global Catalogue of Microorganisms (GCM) 10K type strain sequencing project: providing services to taxonomists for standard genome sequencing and annotation.</title>
        <authorList>
            <consortium name="The Broad Institute Genomics Platform"/>
            <consortium name="The Broad Institute Genome Sequencing Center for Infectious Disease"/>
            <person name="Wu L."/>
            <person name="Ma J."/>
        </authorList>
    </citation>
    <scope>NUCLEOTIDE SEQUENCE [LARGE SCALE GENOMIC DNA]</scope>
    <source>
        <strain evidence="10 11">JCM 16374</strain>
    </source>
</reference>
<evidence type="ECO:0000259" key="7">
    <source>
        <dbReference type="Pfam" id="PF00441"/>
    </source>
</evidence>